<keyword evidence="10" id="KW-1185">Reference proteome</keyword>
<feature type="transmembrane region" description="Helical" evidence="7">
    <location>
        <begin position="34"/>
        <end position="59"/>
    </location>
</feature>
<protein>
    <recommendedName>
        <fullName evidence="8">Citrate transporter-like domain-containing protein</fullName>
    </recommendedName>
</protein>
<proteinExistence type="predicted"/>
<dbReference type="STRING" id="186497.PF0711"/>
<dbReference type="Pfam" id="PF03600">
    <property type="entry name" value="CitMHS"/>
    <property type="match status" value="1"/>
</dbReference>
<dbReference type="KEGG" id="pfu:PF0711"/>
<accession>Q8U2W7</accession>
<comment type="subcellular location">
    <subcellularLocation>
        <location evidence="1">Membrane</location>
        <topology evidence="1">Multi-pass membrane protein</topology>
    </subcellularLocation>
</comment>
<feature type="region of interest" description="Disordered" evidence="6">
    <location>
        <begin position="124"/>
        <end position="145"/>
    </location>
</feature>
<dbReference type="PaxDb" id="186497-PF0711"/>
<dbReference type="EMBL" id="AE009950">
    <property type="protein sequence ID" value="AAL80835.1"/>
    <property type="molecule type" value="Genomic_DNA"/>
</dbReference>
<evidence type="ECO:0000313" key="10">
    <source>
        <dbReference type="Proteomes" id="UP000001013"/>
    </source>
</evidence>
<sequence>MVLLLTSRAIELSGAFEWASLKALKFPGGSERRLLALFILVIAVSSAIIMNDTAMFVFVPIVAMTARAAGVNVAKATALSAGSPLLPWAIPRTSSSGRLTNSDFSSLCPRWPPLRGSLAGSSLTLRSHSQKEALRSPRGTHDARR</sequence>
<evidence type="ECO:0000256" key="6">
    <source>
        <dbReference type="SAM" id="MobiDB-lite"/>
    </source>
</evidence>
<keyword evidence="4 7" id="KW-1133">Transmembrane helix</keyword>
<dbReference type="InterPro" id="IPR004680">
    <property type="entry name" value="Cit_transptr-like_dom"/>
</dbReference>
<evidence type="ECO:0000256" key="7">
    <source>
        <dbReference type="SAM" id="Phobius"/>
    </source>
</evidence>
<dbReference type="AlphaFoldDB" id="Q8U2W7"/>
<dbReference type="HOGENOM" id="CLU_1782558_0_0_2"/>
<keyword evidence="5 7" id="KW-0472">Membrane</keyword>
<evidence type="ECO:0000256" key="3">
    <source>
        <dbReference type="ARBA" id="ARBA00022692"/>
    </source>
</evidence>
<feature type="domain" description="Citrate transporter-like" evidence="8">
    <location>
        <begin position="3"/>
        <end position="90"/>
    </location>
</feature>
<dbReference type="PATRIC" id="fig|186497.12.peg.746"/>
<dbReference type="PhylomeDB" id="Q8U2W7"/>
<reference evidence="9 10" key="1">
    <citation type="journal article" date="1999" name="Genetics">
        <title>Divergence of the hyperthermophilic archaea Pyrococcus furiosus and P. horikoshii inferred from complete genomic sequences.</title>
        <authorList>
            <person name="Maeder D.L."/>
            <person name="Weiss R.B."/>
            <person name="Dunn D.M."/>
            <person name="Cherry J.L."/>
            <person name="Gonzalez J.M."/>
            <person name="DiRuggiero J."/>
            <person name="Robb F.T."/>
        </authorList>
    </citation>
    <scope>NUCLEOTIDE SEQUENCE [LARGE SCALE GENOMIC DNA]</scope>
    <source>
        <strain evidence="10">ATCC 43587 / DSM 3638 / JCM 8422 / Vc1</strain>
    </source>
</reference>
<gene>
    <name evidence="9" type="ordered locus">PF0711</name>
</gene>
<evidence type="ECO:0000259" key="8">
    <source>
        <dbReference type="Pfam" id="PF03600"/>
    </source>
</evidence>
<organism evidence="9 10">
    <name type="scientific">Pyrococcus furiosus (strain ATCC 43587 / DSM 3638 / JCM 8422 / Vc1)</name>
    <dbReference type="NCBI Taxonomy" id="186497"/>
    <lineage>
        <taxon>Archaea</taxon>
        <taxon>Methanobacteriati</taxon>
        <taxon>Methanobacteriota</taxon>
        <taxon>Thermococci</taxon>
        <taxon>Thermococcales</taxon>
        <taxon>Thermococcaceae</taxon>
        <taxon>Pyrococcus</taxon>
    </lineage>
</organism>
<name>Q8U2W7_PYRFU</name>
<evidence type="ECO:0000313" key="9">
    <source>
        <dbReference type="EMBL" id="AAL80835.1"/>
    </source>
</evidence>
<evidence type="ECO:0000256" key="5">
    <source>
        <dbReference type="ARBA" id="ARBA00023136"/>
    </source>
</evidence>
<evidence type="ECO:0000256" key="1">
    <source>
        <dbReference type="ARBA" id="ARBA00004141"/>
    </source>
</evidence>
<evidence type="ECO:0000256" key="4">
    <source>
        <dbReference type="ARBA" id="ARBA00022989"/>
    </source>
</evidence>
<evidence type="ECO:0000256" key="2">
    <source>
        <dbReference type="ARBA" id="ARBA00022448"/>
    </source>
</evidence>
<feature type="compositionally biased region" description="Basic and acidic residues" evidence="6">
    <location>
        <begin position="129"/>
        <end position="145"/>
    </location>
</feature>
<dbReference type="GO" id="GO:0055085">
    <property type="term" value="P:transmembrane transport"/>
    <property type="evidence" value="ECO:0007669"/>
    <property type="project" value="InterPro"/>
</dbReference>
<dbReference type="eggNOG" id="arCOG00237">
    <property type="taxonomic scope" value="Archaea"/>
</dbReference>
<keyword evidence="3 7" id="KW-0812">Transmembrane</keyword>
<dbReference type="GO" id="GO:0016020">
    <property type="term" value="C:membrane"/>
    <property type="evidence" value="ECO:0007669"/>
    <property type="project" value="UniProtKB-SubCell"/>
</dbReference>
<dbReference type="Proteomes" id="UP000001013">
    <property type="component" value="Chromosome"/>
</dbReference>
<keyword evidence="2" id="KW-0813">Transport</keyword>